<feature type="region of interest" description="Disordered" evidence="1">
    <location>
        <begin position="129"/>
        <end position="152"/>
    </location>
</feature>
<feature type="region of interest" description="Disordered" evidence="1">
    <location>
        <begin position="390"/>
        <end position="422"/>
    </location>
</feature>
<proteinExistence type="predicted"/>
<protein>
    <submittedName>
        <fullName evidence="2">Retrovirus-related Pol polyprotein from transposon TNT 1-94</fullName>
    </submittedName>
</protein>
<feature type="compositionally biased region" description="Basic and acidic residues" evidence="1">
    <location>
        <begin position="396"/>
        <end position="413"/>
    </location>
</feature>
<gene>
    <name evidence="2" type="ORF">Tci_038541</name>
</gene>
<accession>A0A6L2LXQ1</accession>
<organism evidence="2">
    <name type="scientific">Tanacetum cinerariifolium</name>
    <name type="common">Dalmatian daisy</name>
    <name type="synonym">Chrysanthemum cinerariifolium</name>
    <dbReference type="NCBI Taxonomy" id="118510"/>
    <lineage>
        <taxon>Eukaryota</taxon>
        <taxon>Viridiplantae</taxon>
        <taxon>Streptophyta</taxon>
        <taxon>Embryophyta</taxon>
        <taxon>Tracheophyta</taxon>
        <taxon>Spermatophyta</taxon>
        <taxon>Magnoliopsida</taxon>
        <taxon>eudicotyledons</taxon>
        <taxon>Gunneridae</taxon>
        <taxon>Pentapetalae</taxon>
        <taxon>asterids</taxon>
        <taxon>campanulids</taxon>
        <taxon>Asterales</taxon>
        <taxon>Asteraceae</taxon>
        <taxon>Asteroideae</taxon>
        <taxon>Anthemideae</taxon>
        <taxon>Anthemidinae</taxon>
        <taxon>Tanacetum</taxon>
    </lineage>
</organism>
<evidence type="ECO:0000256" key="1">
    <source>
        <dbReference type="SAM" id="MobiDB-lite"/>
    </source>
</evidence>
<evidence type="ECO:0000313" key="2">
    <source>
        <dbReference type="EMBL" id="GEU66563.1"/>
    </source>
</evidence>
<reference evidence="2" key="1">
    <citation type="journal article" date="2019" name="Sci. Rep.">
        <title>Draft genome of Tanacetum cinerariifolium, the natural source of mosquito coil.</title>
        <authorList>
            <person name="Yamashiro T."/>
            <person name="Shiraishi A."/>
            <person name="Satake H."/>
            <person name="Nakayama K."/>
        </authorList>
    </citation>
    <scope>NUCLEOTIDE SEQUENCE</scope>
</reference>
<sequence length="1274" mass="147486">MQMLYCFVNNIHVDYAELLLEGFHYSLQNPTTMIPYLRFTKLIVSHYMTAFPEISRRACDTYHNLEDDVMIKRIFNSGKSKNVVGMNIPDWMITDEMKLMENYWLYAEVFGVDVPTTQSQPIESTQGMHRKNNTLRNPNLEISEGESSAPQRSTVIKLHIPPRRSARLTSPTTIPTTDEADDLQVKEHLMAEEIEKLVEGSENVKENFEVVSSPLRNDDNQTNIGTRLEPRSDKESPKVENIAEISQPVNVIEEEVESADDDYELKRREKRKCVEEIRNTPSPTIIRSPKIQSTLVVKMIADAIQQEHKNFRSEISLQVNDAITNHIPSQVDSSVRSYLSRHVLYVHPTQATQTTAQEQQHQLYLTMNQLIAWLALKYKFKRLHMATTPCRPSAVRPRDQDDPRDDAHHERNNSAKRQKTSEHGTFVFGESLSGQDYESEPGPLTSEIVTRRANGCIVSITESDYKNLNKNDIEDMYPLIINHKVDDYAETGLLWSLSVFIRSMVIWERVHDFQLGVESYQQQVNLSAPTITFPGIEKYKVFSIVFEPVYGIIYKNNKKENRVMRYQEEIEERLKYRDQMRRWEIFEGPSNTKENMIMDLKLEYQTFKAKTSESISQTYTRYNTLLNELSNDDVNLSKHEINVGFVNSLPEKWLPRNANHTQTLDLADIYGRFVYEDNLIQRRYSYTKKALITTPSSTAISTAFSSNNVIQDFQENFNDEIDKRSSEEYLRDLEIKFHDPSTFKTLNTFQPKNKCLVAETFDWDKEEVSNDKEVTEVKVLMALADDELTVGKNHAHNDEWIDITIRKVNILHSKDEDADLQNYLKLNPDSKLLNFNTGRILVPESQVVNESLKPTETSTNLESSKDSKVESITPLPLLEILQGASPSSEEDHKTLDHEMYTASLKRSKNYKAQPYQYAFPSKQILKAKVKPFPPCTHYDFNDHRPDDCKNHPECDIYRIYDHFTLGHNHVIHIRGGVLAEFYQSSESSIGVSVIHVEALYTLPLTMMNLITLKEVTKFRLQRPGSSPKSREDENSEEVQMADYEAFHFDLDPQKDQSSDNFLYHNPSIGPPSIVEMSDSLLEKFTDELSHAEPFPPGFEGDDYDPKSEQKELNDFLDRWYPIAESPLRNTIERVYFLSEEFTDEFAHIISPSEYDHFHFDMEADPRELTRLLNGNLSSENINVTKIMEDNELKSQTSTEEPKIHELNILHLIFSISDLIFFEDSSEIDLLLLFPSGNENKVFNPEILMIDEVHSFMRKSSNVLNKSFKIVKRQV</sequence>
<name>A0A6L2LXQ1_TANCI</name>
<comment type="caution">
    <text evidence="2">The sequence shown here is derived from an EMBL/GenBank/DDBJ whole genome shotgun (WGS) entry which is preliminary data.</text>
</comment>
<dbReference type="AlphaFoldDB" id="A0A6L2LXQ1"/>
<dbReference type="EMBL" id="BKCJ010005406">
    <property type="protein sequence ID" value="GEU66563.1"/>
    <property type="molecule type" value="Genomic_DNA"/>
</dbReference>
<feature type="region of interest" description="Disordered" evidence="1">
    <location>
        <begin position="214"/>
        <end position="236"/>
    </location>
</feature>